<keyword evidence="1" id="KW-0378">Hydrolase</keyword>
<dbReference type="SUPFAM" id="SSF81606">
    <property type="entry name" value="PP2C-like"/>
    <property type="match status" value="1"/>
</dbReference>
<dbReference type="InterPro" id="IPR029016">
    <property type="entry name" value="GAF-like_dom_sf"/>
</dbReference>
<organism evidence="4 5">
    <name type="scientific">Streptomyces spiramenti</name>
    <dbReference type="NCBI Taxonomy" id="2720606"/>
    <lineage>
        <taxon>Bacteria</taxon>
        <taxon>Bacillati</taxon>
        <taxon>Actinomycetota</taxon>
        <taxon>Actinomycetes</taxon>
        <taxon>Kitasatosporales</taxon>
        <taxon>Streptomycetaceae</taxon>
        <taxon>Streptomyces</taxon>
    </lineage>
</organism>
<dbReference type="Gene3D" id="3.30.450.40">
    <property type="match status" value="1"/>
</dbReference>
<reference evidence="4 5" key="1">
    <citation type="submission" date="2020-03" db="EMBL/GenBank/DDBJ databases">
        <title>Draft genome of Streptomyces sp. ventii, isolated from the Axial Seamount in the Pacific Ocean, and resequencing of the two type strains Streptomyces lonarensis strain NCL 716 and Streptomyces bohaiensis strain 11A07.</title>
        <authorList>
            <person name="Loughran R.M."/>
            <person name="Pfannmuller K.M."/>
            <person name="Wasson B.J."/>
            <person name="Deadmond M.C."/>
            <person name="Paddock B.E."/>
            <person name="Koyack M.J."/>
            <person name="Gallegos D.A."/>
            <person name="Mitchell E.A."/>
            <person name="Ushijima B."/>
            <person name="Saw J.H."/>
            <person name="Mcphail K.L."/>
            <person name="Videau P."/>
        </authorList>
    </citation>
    <scope>NUCLEOTIDE SEQUENCE [LARGE SCALE GENOMIC DNA]</scope>
    <source>
        <strain evidence="5">5675061</strain>
    </source>
</reference>
<evidence type="ECO:0000313" key="4">
    <source>
        <dbReference type="EMBL" id="NJP67403.1"/>
    </source>
</evidence>
<evidence type="ECO:0000256" key="1">
    <source>
        <dbReference type="ARBA" id="ARBA00022801"/>
    </source>
</evidence>
<dbReference type="SUPFAM" id="SSF55781">
    <property type="entry name" value="GAF domain-like"/>
    <property type="match status" value="1"/>
</dbReference>
<comment type="caution">
    <text evidence="4">The sequence shown here is derived from an EMBL/GenBank/DDBJ whole genome shotgun (WGS) entry which is preliminary data.</text>
</comment>
<dbReference type="EMBL" id="JAAVJB010000108">
    <property type="protein sequence ID" value="NJP67403.1"/>
    <property type="molecule type" value="Genomic_DNA"/>
</dbReference>
<dbReference type="InterPro" id="IPR052016">
    <property type="entry name" value="Bact_Sigma-Reg"/>
</dbReference>
<dbReference type="PANTHER" id="PTHR43156">
    <property type="entry name" value="STAGE II SPORULATION PROTEIN E-RELATED"/>
    <property type="match status" value="1"/>
</dbReference>
<dbReference type="SMART" id="SM00331">
    <property type="entry name" value="PP2C_SIG"/>
    <property type="match status" value="1"/>
</dbReference>
<name>A0ABX1AJV3_9ACTN</name>
<dbReference type="PROSITE" id="PS51746">
    <property type="entry name" value="PPM_2"/>
    <property type="match status" value="1"/>
</dbReference>
<sequence length="615" mass="65109">MAADVLPPREDARPGRVGASLTTASSRADEADLSWPARLHRLWLSAQDVENVEEMAQHVYAAMLAEDEVVAVTGSRWEGDRLRYLRVATGTHSTTTTTTGAGTAAGRPVPAPEPGRAIGTPQVHFHELDAGTDGFAPEGRALADAGARYALESRFRLGEADWASFSVGLPGPPSDPTALTRQLIQLSEVLVASNRRIVEAREYERRLIEDAFLAEASLQMDASLDVQETLSRVARLAVPAVAEGCAVHLFADLGGLAPVASAHVAADAQPWLADLARDDPWFADLVDRAVRSGECVVLSGEELEGAPFGPHADGPGQPVNAVSVSPLRARGKALGTLTFIYHRGEDAIAGTRLLDNLARRAALAIDTTTAYEQRRRHVEQLQRHLLPNALPVWPAADLYAAYEVADDSLEVGGDFYDAVVDREGRLAVVIGDVCGRGAEAAALTGLARHTLRTLLEDGVLPEVALQRLNTMLLDQGTTRFVTALVAVLAPDGGGGCQTRLAAAGHPSPLVRRRDGAVEEVGVAGLFLGVLPDTDLQPTSLRLGPGDSLVMFTDGLTEARSASGVFFEEHLPEVVRDCVVQEPETAAGLVARMSAFRATGSDDTAVLIAHVKGATG</sequence>
<dbReference type="Pfam" id="PF07228">
    <property type="entry name" value="SpoIIE"/>
    <property type="match status" value="1"/>
</dbReference>
<dbReference type="InterPro" id="IPR036457">
    <property type="entry name" value="PPM-type-like_dom_sf"/>
</dbReference>
<evidence type="ECO:0000256" key="2">
    <source>
        <dbReference type="SAM" id="MobiDB-lite"/>
    </source>
</evidence>
<gene>
    <name evidence="4" type="ORF">HCJ92_14105</name>
</gene>
<dbReference type="PANTHER" id="PTHR43156:SF2">
    <property type="entry name" value="STAGE II SPORULATION PROTEIN E"/>
    <property type="match status" value="1"/>
</dbReference>
<protein>
    <submittedName>
        <fullName evidence="4">SpoIIE family protein phosphatase</fullName>
    </submittedName>
</protein>
<evidence type="ECO:0000313" key="5">
    <source>
        <dbReference type="Proteomes" id="UP000746503"/>
    </source>
</evidence>
<evidence type="ECO:0000259" key="3">
    <source>
        <dbReference type="PROSITE" id="PS51746"/>
    </source>
</evidence>
<accession>A0ABX1AJV3</accession>
<keyword evidence="5" id="KW-1185">Reference proteome</keyword>
<dbReference type="InterPro" id="IPR001932">
    <property type="entry name" value="PPM-type_phosphatase-like_dom"/>
</dbReference>
<feature type="domain" description="PPM-type phosphatase" evidence="3">
    <location>
        <begin position="398"/>
        <end position="610"/>
    </location>
</feature>
<dbReference type="Proteomes" id="UP000746503">
    <property type="component" value="Unassembled WGS sequence"/>
</dbReference>
<proteinExistence type="predicted"/>
<dbReference type="Gene3D" id="3.60.40.10">
    <property type="entry name" value="PPM-type phosphatase domain"/>
    <property type="match status" value="1"/>
</dbReference>
<feature type="region of interest" description="Disordered" evidence="2">
    <location>
        <begin position="1"/>
        <end position="30"/>
    </location>
</feature>